<dbReference type="InterPro" id="IPR001646">
    <property type="entry name" value="5peptide_repeat"/>
</dbReference>
<dbReference type="Pfam" id="PF00805">
    <property type="entry name" value="Pentapeptide"/>
    <property type="match status" value="2"/>
</dbReference>
<dbReference type="Gene3D" id="2.160.20.80">
    <property type="entry name" value="E3 ubiquitin-protein ligase SopA"/>
    <property type="match status" value="1"/>
</dbReference>
<gene>
    <name evidence="1" type="ORF">KME25_17420</name>
</gene>
<proteinExistence type="predicted"/>
<evidence type="ECO:0000313" key="2">
    <source>
        <dbReference type="Proteomes" id="UP000753908"/>
    </source>
</evidence>
<dbReference type="Proteomes" id="UP000753908">
    <property type="component" value="Unassembled WGS sequence"/>
</dbReference>
<dbReference type="AlphaFoldDB" id="A0A951PP20"/>
<protein>
    <submittedName>
        <fullName evidence="1">Pentapeptide repeat-containing protein</fullName>
    </submittedName>
</protein>
<dbReference type="InterPro" id="IPR044213">
    <property type="entry name" value="At2g44920-like"/>
</dbReference>
<dbReference type="PANTHER" id="PTHR47200:SF2">
    <property type="entry name" value="THYLAKOID LUMENAL 15 KDA PROTEIN 1, CHLOROPLASTIC"/>
    <property type="match status" value="1"/>
</dbReference>
<organism evidence="1 2">
    <name type="scientific">Symplocastrum torsivum CPER-KK1</name>
    <dbReference type="NCBI Taxonomy" id="450513"/>
    <lineage>
        <taxon>Bacteria</taxon>
        <taxon>Bacillati</taxon>
        <taxon>Cyanobacteriota</taxon>
        <taxon>Cyanophyceae</taxon>
        <taxon>Oscillatoriophycideae</taxon>
        <taxon>Oscillatoriales</taxon>
        <taxon>Microcoleaceae</taxon>
        <taxon>Symplocastrum</taxon>
    </lineage>
</organism>
<accession>A0A951PP20</accession>
<dbReference type="SUPFAM" id="SSF141571">
    <property type="entry name" value="Pentapeptide repeat-like"/>
    <property type="match status" value="1"/>
</dbReference>
<reference evidence="1" key="2">
    <citation type="journal article" date="2022" name="Microbiol. Resour. Announc.">
        <title>Metagenome Sequencing to Explore Phylogenomics of Terrestrial Cyanobacteria.</title>
        <authorList>
            <person name="Ward R.D."/>
            <person name="Stajich J.E."/>
            <person name="Johansen J.R."/>
            <person name="Huntemann M."/>
            <person name="Clum A."/>
            <person name="Foster B."/>
            <person name="Foster B."/>
            <person name="Roux S."/>
            <person name="Palaniappan K."/>
            <person name="Varghese N."/>
            <person name="Mukherjee S."/>
            <person name="Reddy T.B.K."/>
            <person name="Daum C."/>
            <person name="Copeland A."/>
            <person name="Chen I.A."/>
            <person name="Ivanova N.N."/>
            <person name="Kyrpides N.C."/>
            <person name="Shapiro N."/>
            <person name="Eloe-Fadrosh E.A."/>
            <person name="Pietrasiak N."/>
        </authorList>
    </citation>
    <scope>NUCLEOTIDE SEQUENCE</scope>
    <source>
        <strain evidence="1">CPER-KK1</strain>
    </source>
</reference>
<dbReference type="EMBL" id="JAHHIF010000022">
    <property type="protein sequence ID" value="MBW4546204.1"/>
    <property type="molecule type" value="Genomic_DNA"/>
</dbReference>
<sequence>MLLFKLFDFKAIKTFLKRLLGLILVLGLAWLWVLLSATPAYAQESRINYTNTNLNNRDFSNLDLVGSVFVSAEMRGTNFQGSDLTNAILTMGVLLGANLEGANLTGALVDRVTLDNAKMTNAIFTEATMTRTRFYDAEITGADFTDAIIDRYQVSLLCDRASGVNPVTGVSTRESLGCR</sequence>
<evidence type="ECO:0000313" key="1">
    <source>
        <dbReference type="EMBL" id="MBW4546204.1"/>
    </source>
</evidence>
<name>A0A951PP20_9CYAN</name>
<reference evidence="1" key="1">
    <citation type="submission" date="2021-05" db="EMBL/GenBank/DDBJ databases">
        <authorList>
            <person name="Pietrasiak N."/>
            <person name="Ward R."/>
            <person name="Stajich J.E."/>
            <person name="Kurbessoian T."/>
        </authorList>
    </citation>
    <scope>NUCLEOTIDE SEQUENCE</scope>
    <source>
        <strain evidence="1">CPER-KK1</strain>
    </source>
</reference>
<dbReference type="PANTHER" id="PTHR47200">
    <property type="entry name" value="THYLAKOID LUMENAL 15 KDA PROTEIN 1, CHLOROPLASTIC"/>
    <property type="match status" value="1"/>
</dbReference>
<comment type="caution">
    <text evidence="1">The sequence shown here is derived from an EMBL/GenBank/DDBJ whole genome shotgun (WGS) entry which is preliminary data.</text>
</comment>